<dbReference type="InterPro" id="IPR050114">
    <property type="entry name" value="UPF0173_UPF0282_UlaG_hydrolase"/>
</dbReference>
<accession>A0A6J6E6T5</accession>
<dbReference type="Gene3D" id="3.60.15.10">
    <property type="entry name" value="Ribonuclease Z/Hydroxyacylglutathione hydrolase-like"/>
    <property type="match status" value="1"/>
</dbReference>
<dbReference type="EMBL" id="CAEZTG010000109">
    <property type="protein sequence ID" value="CAB4570965.1"/>
    <property type="molecule type" value="Genomic_DNA"/>
</dbReference>
<name>A0A6J6E6T5_9ZZZZ</name>
<evidence type="ECO:0000256" key="2">
    <source>
        <dbReference type="ARBA" id="ARBA00022723"/>
    </source>
</evidence>
<dbReference type="Pfam" id="PF25451">
    <property type="entry name" value="SCP2_Rv3818"/>
    <property type="match status" value="1"/>
</dbReference>
<sequence>MKATSIGHAGILIETADVSIVCDPWFIPAFHGSWCVFPRNDQLSDELMARIESPDYLYISHIHGDHFDERWLPDHINRNATVLLPGFPTRELEDRLRTLGFRNFVQTIDGQEIDLLGSTRAAIHCETSITDGPGGDSALVVSDATGRVVNQNDCRTHDLAALASHGPIDLHWVQYSGAIWYPMVYDEPEDVMRELIDAKVESQFSRAMRYVEVLDARAVVPSAGPPAFLDPDLYGLNIITGDELSIFPDQRSFMDQLADAGHTGILAIPGTCIEVAPDRIDVTHPCSAQELSAIFEDKEAYLRNYQNDWLPFIEDQKSQWAQPTDGLAADLKSWWEPLLAIAPNLRKGVGDICVIDMGDLKIAIDFPNGTVNEWDGGEHGFRFTIDRRLVETVAAERAVDWSNSLFLSCRFSAWRRGPFNEYVYNFFKSLSDDRMARTEAEALRKANPDRDGIANEEIQIGDWIVQRTCPHRDADLAVFGEIDGDELVCTLHGWRFDCNTGRCLTAKEQTLRIRPAN</sequence>
<evidence type="ECO:0000259" key="5">
    <source>
        <dbReference type="PROSITE" id="PS51296"/>
    </source>
</evidence>
<organism evidence="6">
    <name type="scientific">freshwater metagenome</name>
    <dbReference type="NCBI Taxonomy" id="449393"/>
    <lineage>
        <taxon>unclassified sequences</taxon>
        <taxon>metagenomes</taxon>
        <taxon>ecological metagenomes</taxon>
    </lineage>
</organism>
<reference evidence="6" key="1">
    <citation type="submission" date="2020-05" db="EMBL/GenBank/DDBJ databases">
        <authorList>
            <person name="Chiriac C."/>
            <person name="Salcher M."/>
            <person name="Ghai R."/>
            <person name="Kavagutti S V."/>
        </authorList>
    </citation>
    <scope>NUCLEOTIDE SEQUENCE</scope>
</reference>
<dbReference type="PROSITE" id="PS51296">
    <property type="entry name" value="RIESKE"/>
    <property type="match status" value="1"/>
</dbReference>
<feature type="domain" description="Rieske" evidence="5">
    <location>
        <begin position="465"/>
        <end position="517"/>
    </location>
</feature>
<proteinExistence type="predicted"/>
<evidence type="ECO:0000256" key="4">
    <source>
        <dbReference type="ARBA" id="ARBA00023014"/>
    </source>
</evidence>
<evidence type="ECO:0000313" key="6">
    <source>
        <dbReference type="EMBL" id="CAB4570965.1"/>
    </source>
</evidence>
<dbReference type="PANTHER" id="PTHR43546">
    <property type="entry name" value="UPF0173 METAL-DEPENDENT HYDROLASE MJ1163-RELATED"/>
    <property type="match status" value="1"/>
</dbReference>
<keyword evidence="2" id="KW-0479">Metal-binding</keyword>
<dbReference type="InterPro" id="IPR036866">
    <property type="entry name" value="RibonucZ/Hydroxyglut_hydro"/>
</dbReference>
<dbReference type="Gene3D" id="2.102.10.10">
    <property type="entry name" value="Rieske [2Fe-2S] iron-sulphur domain"/>
    <property type="match status" value="1"/>
</dbReference>
<keyword evidence="1" id="KW-0001">2Fe-2S</keyword>
<dbReference type="GO" id="GO:0051537">
    <property type="term" value="F:2 iron, 2 sulfur cluster binding"/>
    <property type="evidence" value="ECO:0007669"/>
    <property type="project" value="UniProtKB-KW"/>
</dbReference>
<keyword evidence="4" id="KW-0411">Iron-sulfur</keyword>
<dbReference type="PANTHER" id="PTHR43546:SF4">
    <property type="entry name" value="UPF0282 PROTEIN MJ1629"/>
    <property type="match status" value="1"/>
</dbReference>
<dbReference type="InterPro" id="IPR057330">
    <property type="entry name" value="SCP2_Rv3818"/>
</dbReference>
<dbReference type="SUPFAM" id="SSF56281">
    <property type="entry name" value="Metallo-hydrolase/oxidoreductase"/>
    <property type="match status" value="1"/>
</dbReference>
<dbReference type="GO" id="GO:0046872">
    <property type="term" value="F:metal ion binding"/>
    <property type="evidence" value="ECO:0007669"/>
    <property type="project" value="UniProtKB-KW"/>
</dbReference>
<dbReference type="Pfam" id="PF13483">
    <property type="entry name" value="Lactamase_B_3"/>
    <property type="match status" value="1"/>
</dbReference>
<dbReference type="SUPFAM" id="SSF50022">
    <property type="entry name" value="ISP domain"/>
    <property type="match status" value="1"/>
</dbReference>
<keyword evidence="3" id="KW-0408">Iron</keyword>
<dbReference type="AlphaFoldDB" id="A0A6J6E6T5"/>
<evidence type="ECO:0000256" key="3">
    <source>
        <dbReference type="ARBA" id="ARBA00023004"/>
    </source>
</evidence>
<dbReference type="InterPro" id="IPR036922">
    <property type="entry name" value="Rieske_2Fe-2S_sf"/>
</dbReference>
<evidence type="ECO:0000256" key="1">
    <source>
        <dbReference type="ARBA" id="ARBA00022714"/>
    </source>
</evidence>
<gene>
    <name evidence="6" type="ORF">UFOPK1603_01161</name>
</gene>
<dbReference type="InterPro" id="IPR017941">
    <property type="entry name" value="Rieske_2Fe-2S"/>
</dbReference>
<dbReference type="Pfam" id="PF00355">
    <property type="entry name" value="Rieske"/>
    <property type="match status" value="1"/>
</dbReference>
<protein>
    <submittedName>
        <fullName evidence="6">Unannotated protein</fullName>
    </submittedName>
</protein>